<dbReference type="Gene3D" id="3.40.50.300">
    <property type="entry name" value="P-loop containing nucleotide triphosphate hydrolases"/>
    <property type="match status" value="2"/>
</dbReference>
<dbReference type="Pfam" id="PF13604">
    <property type="entry name" value="AAA_30"/>
    <property type="match status" value="1"/>
</dbReference>
<dbReference type="Pfam" id="PF08751">
    <property type="entry name" value="TrwC"/>
    <property type="match status" value="1"/>
</dbReference>
<gene>
    <name evidence="2" type="ORF">IXB50_13590</name>
</gene>
<reference evidence="2" key="1">
    <citation type="submission" date="2020-11" db="EMBL/GenBank/DDBJ databases">
        <authorList>
            <person name="Konstantinou D."/>
            <person name="Gkelis S."/>
            <person name="Popin R."/>
            <person name="Fewer D."/>
            <person name="Sivonen K."/>
        </authorList>
    </citation>
    <scope>NUCLEOTIDE SEQUENCE</scope>
    <source>
        <strain evidence="2">TAU-MAC 1115</strain>
    </source>
</reference>
<evidence type="ECO:0000313" key="2">
    <source>
        <dbReference type="EMBL" id="MBT9316458.1"/>
    </source>
</evidence>
<proteinExistence type="predicted"/>
<organism evidence="2 3">
    <name type="scientific">Leptothoe spongobia TAU-MAC 1115</name>
    <dbReference type="NCBI Taxonomy" id="1967444"/>
    <lineage>
        <taxon>Bacteria</taxon>
        <taxon>Bacillati</taxon>
        <taxon>Cyanobacteriota</taxon>
        <taxon>Cyanophyceae</taxon>
        <taxon>Nodosilineales</taxon>
        <taxon>Cymatolegaceae</taxon>
        <taxon>Leptothoe</taxon>
        <taxon>Leptothoe spongobia</taxon>
    </lineage>
</organism>
<dbReference type="SUPFAM" id="SSF52540">
    <property type="entry name" value="P-loop containing nucleoside triphosphate hydrolases"/>
    <property type="match status" value="2"/>
</dbReference>
<dbReference type="CDD" id="cd18809">
    <property type="entry name" value="SF1_C_RecD"/>
    <property type="match status" value="1"/>
</dbReference>
<protein>
    <submittedName>
        <fullName evidence="2">Relaxase domain-containing protein</fullName>
    </submittedName>
</protein>
<dbReference type="Proteomes" id="UP000717364">
    <property type="component" value="Unassembled WGS sequence"/>
</dbReference>
<dbReference type="InterPro" id="IPR027417">
    <property type="entry name" value="P-loop_NTPase"/>
</dbReference>
<comment type="caution">
    <text evidence="2">The sequence shown here is derived from an EMBL/GenBank/DDBJ whole genome shotgun (WGS) entry which is preliminary data.</text>
</comment>
<dbReference type="InterPro" id="IPR014862">
    <property type="entry name" value="TrwC"/>
</dbReference>
<dbReference type="InterPro" id="IPR014059">
    <property type="entry name" value="TraI/TrwC_relax"/>
</dbReference>
<dbReference type="EMBL" id="JADOES010000026">
    <property type="protein sequence ID" value="MBT9316458.1"/>
    <property type="molecule type" value="Genomic_DNA"/>
</dbReference>
<evidence type="ECO:0000313" key="3">
    <source>
        <dbReference type="Proteomes" id="UP000717364"/>
    </source>
</evidence>
<evidence type="ECO:0000259" key="1">
    <source>
        <dbReference type="Pfam" id="PF08751"/>
    </source>
</evidence>
<dbReference type="NCBIfam" id="NF041492">
    <property type="entry name" value="MobF"/>
    <property type="match status" value="1"/>
</dbReference>
<reference evidence="2" key="2">
    <citation type="journal article" date="2021" name="Mar. Drugs">
        <title>Genome Reduction and Secondary Metabolism of the Marine Sponge-Associated Cyanobacterium Leptothoe.</title>
        <authorList>
            <person name="Konstantinou D."/>
            <person name="Popin R.V."/>
            <person name="Fewer D.P."/>
            <person name="Sivonen K."/>
            <person name="Gkelis S."/>
        </authorList>
    </citation>
    <scope>NUCLEOTIDE SEQUENCE</scope>
    <source>
        <strain evidence="2">TAU-MAC 1115</strain>
    </source>
</reference>
<dbReference type="NCBIfam" id="TIGR02686">
    <property type="entry name" value="relax_trwC"/>
    <property type="match status" value="1"/>
</dbReference>
<accession>A0A947DH19</accession>
<sequence>MLSTSNLSAHQAVHYYSKEDYYSQEEGVSPSRWLGNGAKKLNLSGDVNTETFQQLLRGQTPDGQNLFSRKVNIDKRRAATDFTFSAPKSVSIAALVQQDERVVKAHHQAVAKALSVLEERYAQTRISTDTGRQRIKTGNLITAVFTHGTSREVEPQLHSHCVVLNATQLTDGRWFSFSNEQAIANKKLLGQLYQNELAHLLKQQGYEIEPKAHGQFELKGYAPELLKAFSTRRKQILSLLEEWESEGKKPTAANGKEIQSEMLLREAANLKTRKNKPKVTSAERLLKGWKAFVQLKGFELPELPGEGVAIAPASTGQLESQLTIKAKSNLKPAIQHCGERDAVFRQTHLERFVFEHHLGEQNWEELEGAIATNPQLIKVEEQKFTTQAAINLELNTIRLMQQGRKKVEPLAFSESSVSDSTLTQEQQQAIQLTCTTPDQFIAWQGSAGSGKTYALNTLKQIAQAQGYQVRGFAPSAEAAHGLGQALDIQTETVAALLASQNRETGNAIWIVDEAGLLSMKDARSLITRATVEQVRVILVGDTKQLSAVEAGNPFKSLQAGGITTAYLDETLRQQRQELKTAVQLIAQGKMVQGIDTLDAAGCIREVENADLRRKQLTQDYLALLPEKREQTLILAGTNQERLALTQTLRAGLQAEGSLGQDAFTVMGLRQKNITKAQAGYMTVYQPGDVLVPMQDYKKQGLLKGQQYTVVSVDRENQRLLVETPSGQVMGVEPRRCPLKSVYVGQEVQVAPGDQLRWTKNNRANKRRNGQRFTVQQMAPDGTAQLIDNEGNTQQIDFSGWQYVDYAWVSTTYGSQGKTADRVMALMDNTTTNRESFYVTVSRAKHHLALYTADKVELSQWAEVSKAKENTSDYVPLSQVMEKEIASSQVSRRIASPVVKQPLATRITDSSESKQVVVPSEITRQESNPLRVKAPLPDSNTRPSAKEKYLALWQRYSQGLTANDPVKLDIQIARRALKDGQTQKDIALMLSAGSSMVRQIIQDQGKQPAMLYVNQTMRKVISRQTVRKTQLHQVRRGKQVELE</sequence>
<dbReference type="SUPFAM" id="SSF55464">
    <property type="entry name" value="Origin of replication-binding domain, RBD-like"/>
    <property type="match status" value="1"/>
</dbReference>
<feature type="domain" description="TrwC relaxase" evidence="1">
    <location>
        <begin position="10"/>
        <end position="291"/>
    </location>
</feature>
<keyword evidence="3" id="KW-1185">Reference proteome</keyword>
<dbReference type="AlphaFoldDB" id="A0A947DH19"/>
<dbReference type="Gene3D" id="2.30.30.940">
    <property type="match status" value="1"/>
</dbReference>
<name>A0A947DH19_9CYAN</name>
<dbReference type="RefSeq" id="WP_215609523.1">
    <property type="nucleotide sequence ID" value="NZ_JADOES010000026.1"/>
</dbReference>